<dbReference type="RefSeq" id="WP_093655206.1">
    <property type="nucleotide sequence ID" value="NZ_FNHI01000009.1"/>
</dbReference>
<feature type="transmembrane region" description="Helical" evidence="1">
    <location>
        <begin position="64"/>
        <end position="81"/>
    </location>
</feature>
<gene>
    <name evidence="2" type="ORF">SAMN05444921_109251</name>
</gene>
<organism evidence="2 3">
    <name type="scientific">Streptomyces wuyuanensis</name>
    <dbReference type="NCBI Taxonomy" id="1196353"/>
    <lineage>
        <taxon>Bacteria</taxon>
        <taxon>Bacillati</taxon>
        <taxon>Actinomycetota</taxon>
        <taxon>Actinomycetes</taxon>
        <taxon>Kitasatosporales</taxon>
        <taxon>Streptomycetaceae</taxon>
        <taxon>Streptomyces</taxon>
    </lineage>
</organism>
<evidence type="ECO:0000313" key="3">
    <source>
        <dbReference type="Proteomes" id="UP000199063"/>
    </source>
</evidence>
<keyword evidence="3" id="KW-1185">Reference proteome</keyword>
<sequence>MITLSVDSTSSSYAAGQSLGALLVTGAVMALIWRVTRSWRQAGPAHPPTSEAATAAARAKRRRIVLGVLALVAAAGCFKAVSVHNPEPRAAEAGADDSVGASAVPERTVAPPNRLRHHRLMAREETAVVDAALAQRGPERQSDAKRWYYGSEATGVSALLSVHTVEDDPELAAEKQRDSFTQEFRNFFAGARARDTAFFDAGPLRGRLGCGHVDTPTGEAAVCAWSDAYTSGHVLLTDTRDLEEAAQITREFRAATDRRAE</sequence>
<feature type="transmembrane region" description="Helical" evidence="1">
    <location>
        <begin position="12"/>
        <end position="33"/>
    </location>
</feature>
<evidence type="ECO:0000256" key="1">
    <source>
        <dbReference type="SAM" id="Phobius"/>
    </source>
</evidence>
<protein>
    <submittedName>
        <fullName evidence="2">Uncharacterized protein</fullName>
    </submittedName>
</protein>
<keyword evidence="1" id="KW-0472">Membrane</keyword>
<dbReference type="AlphaFoldDB" id="A0A1G9U2A8"/>
<proteinExistence type="predicted"/>
<keyword evidence="1" id="KW-0812">Transmembrane</keyword>
<reference evidence="3" key="1">
    <citation type="submission" date="2016-10" db="EMBL/GenBank/DDBJ databases">
        <authorList>
            <person name="Varghese N."/>
            <person name="Submissions S."/>
        </authorList>
    </citation>
    <scope>NUCLEOTIDE SEQUENCE [LARGE SCALE GENOMIC DNA]</scope>
    <source>
        <strain evidence="3">CGMCC 4.7042</strain>
    </source>
</reference>
<accession>A0A1G9U2A8</accession>
<dbReference type="OrthoDB" id="4179541at2"/>
<keyword evidence="1" id="KW-1133">Transmembrane helix</keyword>
<dbReference type="GeneID" id="40830487"/>
<dbReference type="EMBL" id="FNHI01000009">
    <property type="protein sequence ID" value="SDM54109.1"/>
    <property type="molecule type" value="Genomic_DNA"/>
</dbReference>
<name>A0A1G9U2A8_9ACTN</name>
<evidence type="ECO:0000313" key="2">
    <source>
        <dbReference type="EMBL" id="SDM54109.1"/>
    </source>
</evidence>
<dbReference type="Proteomes" id="UP000199063">
    <property type="component" value="Unassembled WGS sequence"/>
</dbReference>